<evidence type="ECO:0000313" key="5">
    <source>
        <dbReference type="Proteomes" id="UP000251942"/>
    </source>
</evidence>
<organism evidence="2 4">
    <name type="scientific">Legionella feeleii</name>
    <dbReference type="NCBI Taxonomy" id="453"/>
    <lineage>
        <taxon>Bacteria</taxon>
        <taxon>Pseudomonadati</taxon>
        <taxon>Pseudomonadota</taxon>
        <taxon>Gammaproteobacteria</taxon>
        <taxon>Legionellales</taxon>
        <taxon>Legionellaceae</taxon>
        <taxon>Legionella</taxon>
    </lineage>
</organism>
<dbReference type="InterPro" id="IPR052340">
    <property type="entry name" value="RNase_Y/CdgJ"/>
</dbReference>
<dbReference type="OrthoDB" id="9804751at2"/>
<dbReference type="PATRIC" id="fig|453.4.peg.1885"/>
<dbReference type="InterPro" id="IPR013976">
    <property type="entry name" value="HDOD"/>
</dbReference>
<protein>
    <submittedName>
        <fullName evidence="2">Putative Diguanylate phosphodiesterase (EAL domain)</fullName>
    </submittedName>
    <submittedName>
        <fullName evidence="3">Putative signal transduction protein</fullName>
    </submittedName>
</protein>
<dbReference type="AlphaFoldDB" id="A0A0W0TMK5"/>
<reference evidence="2 4" key="1">
    <citation type="submission" date="2015-11" db="EMBL/GenBank/DDBJ databases">
        <title>Genomic analysis of 38 Legionella species identifies large and diverse effector repertoires.</title>
        <authorList>
            <person name="Burstein D."/>
            <person name="Amaro F."/>
            <person name="Zusman T."/>
            <person name="Lifshitz Z."/>
            <person name="Cohen O."/>
            <person name="Gilbert J.A."/>
            <person name="Pupko T."/>
            <person name="Shuman H.A."/>
            <person name="Segal G."/>
        </authorList>
    </citation>
    <scope>NUCLEOTIDE SEQUENCE [LARGE SCALE GENOMIC DNA]</scope>
    <source>
        <strain evidence="2 4">WO-44C</strain>
    </source>
</reference>
<dbReference type="SMART" id="SM00052">
    <property type="entry name" value="EAL"/>
    <property type="match status" value="1"/>
</dbReference>
<evidence type="ECO:0000259" key="1">
    <source>
        <dbReference type="PROSITE" id="PS51833"/>
    </source>
</evidence>
<dbReference type="InterPro" id="IPR014408">
    <property type="entry name" value="dGMP_Pdiesterase_EAL/HD-GYP"/>
</dbReference>
<evidence type="ECO:0000313" key="3">
    <source>
        <dbReference type="EMBL" id="SPX60965.1"/>
    </source>
</evidence>
<dbReference type="Proteomes" id="UP000251942">
    <property type="component" value="Unassembled WGS sequence"/>
</dbReference>
<dbReference type="InterPro" id="IPR001633">
    <property type="entry name" value="EAL_dom"/>
</dbReference>
<dbReference type="EMBL" id="LNYB01000080">
    <property type="protein sequence ID" value="KTC96801.1"/>
    <property type="molecule type" value="Genomic_DNA"/>
</dbReference>
<dbReference type="InterPro" id="IPR035919">
    <property type="entry name" value="EAL_sf"/>
</dbReference>
<evidence type="ECO:0000313" key="2">
    <source>
        <dbReference type="EMBL" id="KTC96801.1"/>
    </source>
</evidence>
<gene>
    <name evidence="3" type="primary">yuxH</name>
    <name evidence="2" type="ORF">Lfee_1713</name>
    <name evidence="3" type="ORF">NCTC12022_01702</name>
</gene>
<evidence type="ECO:0000313" key="4">
    <source>
        <dbReference type="Proteomes" id="UP000054698"/>
    </source>
</evidence>
<dbReference type="Gene3D" id="3.20.20.450">
    <property type="entry name" value="EAL domain"/>
    <property type="match status" value="1"/>
</dbReference>
<dbReference type="STRING" id="453.Lfee_1713"/>
<dbReference type="PANTHER" id="PTHR33525">
    <property type="match status" value="1"/>
</dbReference>
<sequence length="409" mass="46535">MTQQLTPILFARQEIYDAAGSVCAYELLYRNGDDLQSNIDPQDNQAGDNATSFVLSHLFTNLGLDSVVGKLPCYINFTRNHILQKIPLLLPQDRVIIELLEHTVIDEPLLDTIKLLVREGFKFALDDFVFRDELIPLINLAQIIKIDVLNLSESEIKKQLTLLKNFKGRLLAEKIEDKKQLSLCKKLGFYYFQGFFLNFPRPIQGQELSENKAYLLKLLAELHHPDVKIERVEEIILQIPKLSYRILRLANSPAMYIGKKIDSLLEAIQQLGLVQIRNWISLILVSSLDEVTYDLLERTLIRAKMCQVLARTSGLVNSQQAYTVGMFSALDAILNEPMASLLSKIPLSEELNDALLHKRGILGQLLSLTQHYEQGRFDLLDYTTFTAQDYSQAYLNGIDYANTVMAVLC</sequence>
<accession>A0A0W0TMK5</accession>
<dbReference type="Pfam" id="PF08668">
    <property type="entry name" value="HDOD"/>
    <property type="match status" value="1"/>
</dbReference>
<name>A0A0W0TMK5_9GAMM</name>
<dbReference type="PIRSF" id="PIRSF003180">
    <property type="entry name" value="DiGMPpdiest_YuxH"/>
    <property type="match status" value="1"/>
</dbReference>
<reference evidence="3 5" key="2">
    <citation type="submission" date="2018-06" db="EMBL/GenBank/DDBJ databases">
        <authorList>
            <consortium name="Pathogen Informatics"/>
            <person name="Doyle S."/>
        </authorList>
    </citation>
    <scope>NUCLEOTIDE SEQUENCE [LARGE SCALE GENOMIC DNA]</scope>
    <source>
        <strain evidence="3 5">NCTC12022</strain>
    </source>
</reference>
<dbReference type="PANTHER" id="PTHR33525:SF4">
    <property type="entry name" value="CYCLIC DI-GMP PHOSPHODIESTERASE CDGJ"/>
    <property type="match status" value="1"/>
</dbReference>
<dbReference type="RefSeq" id="WP_058445817.1">
    <property type="nucleotide sequence ID" value="NZ_CAAAHT010000002.1"/>
</dbReference>
<feature type="domain" description="HDOD" evidence="1">
    <location>
        <begin position="208"/>
        <end position="393"/>
    </location>
</feature>
<dbReference type="EMBL" id="UASS01000013">
    <property type="protein sequence ID" value="SPX60965.1"/>
    <property type="molecule type" value="Genomic_DNA"/>
</dbReference>
<dbReference type="Gene3D" id="1.10.3210.10">
    <property type="entry name" value="Hypothetical protein af1432"/>
    <property type="match status" value="1"/>
</dbReference>
<proteinExistence type="predicted"/>
<dbReference type="SUPFAM" id="SSF141868">
    <property type="entry name" value="EAL domain-like"/>
    <property type="match status" value="1"/>
</dbReference>
<dbReference type="Pfam" id="PF00563">
    <property type="entry name" value="EAL"/>
    <property type="match status" value="1"/>
</dbReference>
<keyword evidence="4" id="KW-1185">Reference proteome</keyword>
<dbReference type="PROSITE" id="PS51833">
    <property type="entry name" value="HDOD"/>
    <property type="match status" value="1"/>
</dbReference>
<dbReference type="Proteomes" id="UP000054698">
    <property type="component" value="Unassembled WGS sequence"/>
</dbReference>
<dbReference type="SUPFAM" id="SSF109604">
    <property type="entry name" value="HD-domain/PDEase-like"/>
    <property type="match status" value="1"/>
</dbReference>